<feature type="transmembrane region" description="Helical" evidence="1">
    <location>
        <begin position="316"/>
        <end position="336"/>
    </location>
</feature>
<evidence type="ECO:0000313" key="2">
    <source>
        <dbReference type="EMBL" id="SHJ69844.1"/>
    </source>
</evidence>
<protein>
    <submittedName>
        <fullName evidence="2">Phospholipid/cholesterol/gamma-HCH transport system permease protein</fullName>
    </submittedName>
</protein>
<feature type="transmembrane region" description="Helical" evidence="1">
    <location>
        <begin position="348"/>
        <end position="378"/>
    </location>
</feature>
<dbReference type="STRING" id="1122189.SAMN02745165_02957"/>
<dbReference type="NCBIfam" id="TIGR00056">
    <property type="entry name" value="MlaE family lipid ABC transporter permease subunit"/>
    <property type="match status" value="1"/>
</dbReference>
<dbReference type="OrthoDB" id="9805022at2"/>
<accession>A0A1M6LF74</accession>
<organism evidence="2 3">
    <name type="scientific">Malonomonas rubra DSM 5091</name>
    <dbReference type="NCBI Taxonomy" id="1122189"/>
    <lineage>
        <taxon>Bacteria</taxon>
        <taxon>Pseudomonadati</taxon>
        <taxon>Thermodesulfobacteriota</taxon>
        <taxon>Desulfuromonadia</taxon>
        <taxon>Desulfuromonadales</taxon>
        <taxon>Geopsychrobacteraceae</taxon>
        <taxon>Malonomonas</taxon>
    </lineage>
</organism>
<keyword evidence="1" id="KW-0812">Transmembrane</keyword>
<proteinExistence type="inferred from homology"/>
<dbReference type="GO" id="GO:0043190">
    <property type="term" value="C:ATP-binding cassette (ABC) transporter complex"/>
    <property type="evidence" value="ECO:0007669"/>
    <property type="project" value="InterPro"/>
</dbReference>
<dbReference type="PANTHER" id="PTHR30188:SF3">
    <property type="entry name" value="ABC TRANSPORTER PERMEASE"/>
    <property type="match status" value="1"/>
</dbReference>
<feature type="transmembrane region" description="Helical" evidence="1">
    <location>
        <begin position="266"/>
        <end position="296"/>
    </location>
</feature>
<dbReference type="InterPro" id="IPR003453">
    <property type="entry name" value="ABC_MlaE_roteobac"/>
</dbReference>
<evidence type="ECO:0000313" key="3">
    <source>
        <dbReference type="Proteomes" id="UP000184171"/>
    </source>
</evidence>
<dbReference type="EMBL" id="FQZT01000013">
    <property type="protein sequence ID" value="SHJ69844.1"/>
    <property type="molecule type" value="Genomic_DNA"/>
</dbReference>
<dbReference type="PANTHER" id="PTHR30188">
    <property type="entry name" value="ABC TRANSPORTER PERMEASE PROTEIN-RELATED"/>
    <property type="match status" value="1"/>
</dbReference>
<dbReference type="Pfam" id="PF02405">
    <property type="entry name" value="MlaE"/>
    <property type="match status" value="1"/>
</dbReference>
<keyword evidence="1" id="KW-0472">Membrane</keyword>
<comment type="similarity">
    <text evidence="1">Belongs to the MlaE permease family.</text>
</comment>
<feature type="transmembrane region" description="Helical" evidence="1">
    <location>
        <begin position="162"/>
        <end position="190"/>
    </location>
</feature>
<comment type="caution">
    <text evidence="1">Lacks conserved residue(s) required for the propagation of feature annotation.</text>
</comment>
<dbReference type="Proteomes" id="UP000184171">
    <property type="component" value="Unassembled WGS sequence"/>
</dbReference>
<dbReference type="InterPro" id="IPR030802">
    <property type="entry name" value="Permease_MalE"/>
</dbReference>
<reference evidence="2 3" key="1">
    <citation type="submission" date="2016-11" db="EMBL/GenBank/DDBJ databases">
        <authorList>
            <person name="Jaros S."/>
            <person name="Januszkiewicz K."/>
            <person name="Wedrychowicz H."/>
        </authorList>
    </citation>
    <scope>NUCLEOTIDE SEQUENCE [LARGE SCALE GENOMIC DNA]</scope>
    <source>
        <strain evidence="2 3">DSM 5091</strain>
    </source>
</reference>
<keyword evidence="1" id="KW-1133">Transmembrane helix</keyword>
<dbReference type="AlphaFoldDB" id="A0A1M6LF74"/>
<keyword evidence="3" id="KW-1185">Reference proteome</keyword>
<dbReference type="RefSeq" id="WP_072909515.1">
    <property type="nucleotide sequence ID" value="NZ_FQZT01000013.1"/>
</dbReference>
<evidence type="ECO:0000256" key="1">
    <source>
        <dbReference type="RuleBase" id="RU362044"/>
    </source>
</evidence>
<gene>
    <name evidence="2" type="ORF">SAMN02745165_02957</name>
</gene>
<sequence>MPQPTQDVKYQLDSGNSTAVLSLCGDWCFDAGIPQSEPLFADLSRQQKNSTLQINCEQLGKWDSGLMTFLLALLDTCRQHKIAVDTSQLPVGAQKLLDLATRVPERKGARRAVLGLPVLTRIGNVTIEMHRNWEDLLSFLGETVYAVGNMLRGKARFRTSDLFYQIEGAGPSALAIITLISTLVGLILAFVGAVQLRLFGAQIFIADLVGLGMAREMGAMMTAIIMAGRTGAAYAAQLGTMQVNEEIDALKTMGISPIEFLVLPRLMALCLMMPLLCIYADFMGIFGGAIVSALMLDISFFEYYQQLQSSVALKHFLIGLIKAAIFGVIVATSGCFRGMQCGRSASAVGFAATNAVVTSIVLIVVADAIVTIICQILGY</sequence>
<dbReference type="GO" id="GO:0005548">
    <property type="term" value="F:phospholipid transporter activity"/>
    <property type="evidence" value="ECO:0007669"/>
    <property type="project" value="TreeGrafter"/>
</dbReference>
<name>A0A1M6LF74_MALRU</name>